<dbReference type="GO" id="GO:0016491">
    <property type="term" value="F:oxidoreductase activity"/>
    <property type="evidence" value="ECO:0007669"/>
    <property type="project" value="InterPro"/>
</dbReference>
<dbReference type="GO" id="GO:0005886">
    <property type="term" value="C:plasma membrane"/>
    <property type="evidence" value="ECO:0007669"/>
    <property type="project" value="TreeGrafter"/>
</dbReference>
<dbReference type="RefSeq" id="WP_122936466.1">
    <property type="nucleotide sequence ID" value="NZ_JBHSNT010000064.1"/>
</dbReference>
<protein>
    <submittedName>
        <fullName evidence="3">Nitroreductase family deazaflavin-dependent oxidoreductase</fullName>
    </submittedName>
</protein>
<comment type="similarity">
    <text evidence="1">Belongs to the F420H(2)-dependent quinone reductase family.</text>
</comment>
<dbReference type="NCBIfam" id="TIGR00026">
    <property type="entry name" value="hi_GC_TIGR00026"/>
    <property type="match status" value="1"/>
</dbReference>
<evidence type="ECO:0000256" key="1">
    <source>
        <dbReference type="ARBA" id="ARBA00008710"/>
    </source>
</evidence>
<sequence length="147" mass="16376">MTRRGPFADVWFRAASSVHAGLLRLSRWHLGAGIAGMPVVLLRTTGRRSGRPREVVLSSPVIDGDRVVLVASKGGDDRDPDWYRNLVADPSVELTVHGVARRMTARTADEAERAELWPLITAAYRGYAGYQRRTSRRIPLVICEPRD</sequence>
<dbReference type="InterPro" id="IPR004378">
    <property type="entry name" value="F420H2_quin_Rdtase"/>
</dbReference>
<evidence type="ECO:0000256" key="2">
    <source>
        <dbReference type="ARBA" id="ARBA00049106"/>
    </source>
</evidence>
<accession>A0A3M8AID1</accession>
<dbReference type="AlphaFoldDB" id="A0A3M8AID1"/>
<dbReference type="EMBL" id="RHHB01000009">
    <property type="protein sequence ID" value="RNB50367.1"/>
    <property type="molecule type" value="Genomic_DNA"/>
</dbReference>
<dbReference type="Proteomes" id="UP000275048">
    <property type="component" value="Unassembled WGS sequence"/>
</dbReference>
<dbReference type="InterPro" id="IPR012349">
    <property type="entry name" value="Split_barrel_FMN-bd"/>
</dbReference>
<keyword evidence="4" id="KW-1185">Reference proteome</keyword>
<proteinExistence type="inferred from homology"/>
<dbReference type="Gene3D" id="2.30.110.10">
    <property type="entry name" value="Electron Transport, Fmn-binding Protein, Chain A"/>
    <property type="match status" value="1"/>
</dbReference>
<dbReference type="PANTHER" id="PTHR39428:SF3">
    <property type="entry name" value="DEAZAFLAVIN-DEPENDENT NITROREDUCTASE"/>
    <property type="match status" value="1"/>
</dbReference>
<evidence type="ECO:0000313" key="4">
    <source>
        <dbReference type="Proteomes" id="UP000275048"/>
    </source>
</evidence>
<evidence type="ECO:0000313" key="3">
    <source>
        <dbReference type="EMBL" id="RNB50367.1"/>
    </source>
</evidence>
<comment type="caution">
    <text evidence="3">The sequence shown here is derived from an EMBL/GenBank/DDBJ whole genome shotgun (WGS) entry which is preliminary data.</text>
</comment>
<comment type="catalytic activity">
    <reaction evidence="2">
        <text>oxidized coenzyme F420-(gamma-L-Glu)(n) + a quinol + H(+) = reduced coenzyme F420-(gamma-L-Glu)(n) + a quinone</text>
        <dbReference type="Rhea" id="RHEA:39663"/>
        <dbReference type="Rhea" id="RHEA-COMP:12939"/>
        <dbReference type="Rhea" id="RHEA-COMP:14378"/>
        <dbReference type="ChEBI" id="CHEBI:15378"/>
        <dbReference type="ChEBI" id="CHEBI:24646"/>
        <dbReference type="ChEBI" id="CHEBI:132124"/>
        <dbReference type="ChEBI" id="CHEBI:133980"/>
        <dbReference type="ChEBI" id="CHEBI:139511"/>
    </reaction>
</comment>
<dbReference type="SUPFAM" id="SSF50475">
    <property type="entry name" value="FMN-binding split barrel"/>
    <property type="match status" value="1"/>
</dbReference>
<organism evidence="3 4">
    <name type="scientific">Agromyces tardus</name>
    <dbReference type="NCBI Taxonomy" id="2583849"/>
    <lineage>
        <taxon>Bacteria</taxon>
        <taxon>Bacillati</taxon>
        <taxon>Actinomycetota</taxon>
        <taxon>Actinomycetes</taxon>
        <taxon>Micrococcales</taxon>
        <taxon>Microbacteriaceae</taxon>
        <taxon>Agromyces</taxon>
    </lineage>
</organism>
<dbReference type="PANTHER" id="PTHR39428">
    <property type="entry name" value="F420H(2)-DEPENDENT QUINONE REDUCTASE RV1261C"/>
    <property type="match status" value="1"/>
</dbReference>
<dbReference type="OrthoDB" id="8225825at2"/>
<reference evidence="3 4" key="1">
    <citation type="submission" date="2018-10" db="EMBL/GenBank/DDBJ databases">
        <title>Isolation, diversity and antibacterial activity of antinobacteria from the wheat rhizosphere soil.</title>
        <authorList>
            <person name="Sun T."/>
        </authorList>
    </citation>
    <scope>NUCLEOTIDE SEQUENCE [LARGE SCALE GENOMIC DNA]</scope>
    <source>
        <strain evidence="3 4">SJ-23</strain>
    </source>
</reference>
<dbReference type="GO" id="GO:0070967">
    <property type="term" value="F:coenzyme F420 binding"/>
    <property type="evidence" value="ECO:0007669"/>
    <property type="project" value="TreeGrafter"/>
</dbReference>
<gene>
    <name evidence="3" type="ORF">EDM22_07660</name>
</gene>
<name>A0A3M8AID1_9MICO</name>
<dbReference type="Pfam" id="PF04075">
    <property type="entry name" value="F420H2_quin_red"/>
    <property type="match status" value="1"/>
</dbReference>